<organism evidence="1 2">
    <name type="scientific">Haemaphysalis longicornis</name>
    <name type="common">Bush tick</name>
    <dbReference type="NCBI Taxonomy" id="44386"/>
    <lineage>
        <taxon>Eukaryota</taxon>
        <taxon>Metazoa</taxon>
        <taxon>Ecdysozoa</taxon>
        <taxon>Arthropoda</taxon>
        <taxon>Chelicerata</taxon>
        <taxon>Arachnida</taxon>
        <taxon>Acari</taxon>
        <taxon>Parasitiformes</taxon>
        <taxon>Ixodida</taxon>
        <taxon>Ixodoidea</taxon>
        <taxon>Ixodidae</taxon>
        <taxon>Haemaphysalinae</taxon>
        <taxon>Haemaphysalis</taxon>
    </lineage>
</organism>
<name>A0A9J6GHG7_HAELO</name>
<comment type="caution">
    <text evidence="1">The sequence shown here is derived from an EMBL/GenBank/DDBJ whole genome shotgun (WGS) entry which is preliminary data.</text>
</comment>
<dbReference type="Proteomes" id="UP000821853">
    <property type="component" value="Chromosome 5"/>
</dbReference>
<evidence type="ECO:0000313" key="2">
    <source>
        <dbReference type="Proteomes" id="UP000821853"/>
    </source>
</evidence>
<reference evidence="1 2" key="1">
    <citation type="journal article" date="2020" name="Cell">
        <title>Large-Scale Comparative Analyses of Tick Genomes Elucidate Their Genetic Diversity and Vector Capacities.</title>
        <authorList>
            <consortium name="Tick Genome and Microbiome Consortium (TIGMIC)"/>
            <person name="Jia N."/>
            <person name="Wang J."/>
            <person name="Shi W."/>
            <person name="Du L."/>
            <person name="Sun Y."/>
            <person name="Zhan W."/>
            <person name="Jiang J.F."/>
            <person name="Wang Q."/>
            <person name="Zhang B."/>
            <person name="Ji P."/>
            <person name="Bell-Sakyi L."/>
            <person name="Cui X.M."/>
            <person name="Yuan T.T."/>
            <person name="Jiang B.G."/>
            <person name="Yang W.F."/>
            <person name="Lam T.T."/>
            <person name="Chang Q.C."/>
            <person name="Ding S.J."/>
            <person name="Wang X.J."/>
            <person name="Zhu J.G."/>
            <person name="Ruan X.D."/>
            <person name="Zhao L."/>
            <person name="Wei J.T."/>
            <person name="Ye R.Z."/>
            <person name="Que T.C."/>
            <person name="Du C.H."/>
            <person name="Zhou Y.H."/>
            <person name="Cheng J.X."/>
            <person name="Dai P.F."/>
            <person name="Guo W.B."/>
            <person name="Han X.H."/>
            <person name="Huang E.J."/>
            <person name="Li L.F."/>
            <person name="Wei W."/>
            <person name="Gao Y.C."/>
            <person name="Liu J.Z."/>
            <person name="Shao H.Z."/>
            <person name="Wang X."/>
            <person name="Wang C.C."/>
            <person name="Yang T.C."/>
            <person name="Huo Q.B."/>
            <person name="Li W."/>
            <person name="Chen H.Y."/>
            <person name="Chen S.E."/>
            <person name="Zhou L.G."/>
            <person name="Ni X.B."/>
            <person name="Tian J.H."/>
            <person name="Sheng Y."/>
            <person name="Liu T."/>
            <person name="Pan Y.S."/>
            <person name="Xia L.Y."/>
            <person name="Li J."/>
            <person name="Zhao F."/>
            <person name="Cao W.C."/>
        </authorList>
    </citation>
    <scope>NUCLEOTIDE SEQUENCE [LARGE SCALE GENOMIC DNA]</scope>
    <source>
        <strain evidence="1">HaeL-2018</strain>
    </source>
</reference>
<proteinExistence type="predicted"/>
<keyword evidence="2" id="KW-1185">Reference proteome</keyword>
<gene>
    <name evidence="1" type="ORF">HPB48_022645</name>
</gene>
<protein>
    <submittedName>
        <fullName evidence="1">Uncharacterized protein</fullName>
    </submittedName>
</protein>
<accession>A0A9J6GHG7</accession>
<dbReference type="EMBL" id="JABSTR010000007">
    <property type="protein sequence ID" value="KAH9374853.1"/>
    <property type="molecule type" value="Genomic_DNA"/>
</dbReference>
<sequence length="81" mass="9084">MNALEPRNVRAVMKRVVEDVSAAGSDESCGPALRRRHPQLADQWLEPPHIPIHWLGSSPLECTVALKCVSQYAYQHPEARL</sequence>
<dbReference type="AlphaFoldDB" id="A0A9J6GHG7"/>
<dbReference type="VEuPathDB" id="VectorBase:HLOH_041810"/>
<dbReference type="OrthoDB" id="203678at2759"/>
<evidence type="ECO:0000313" key="1">
    <source>
        <dbReference type="EMBL" id="KAH9374853.1"/>
    </source>
</evidence>